<evidence type="ECO:0000313" key="2">
    <source>
        <dbReference type="EMBL" id="KAF7123353.1"/>
    </source>
</evidence>
<reference evidence="2" key="1">
    <citation type="submission" date="2019-11" db="EMBL/GenBank/DDBJ databases">
        <authorList>
            <person name="Liu Y."/>
            <person name="Hou J."/>
            <person name="Li T.-Q."/>
            <person name="Guan C.-H."/>
            <person name="Wu X."/>
            <person name="Wu H.-Z."/>
            <person name="Ling F."/>
            <person name="Zhang R."/>
            <person name="Shi X.-G."/>
            <person name="Ren J.-P."/>
            <person name="Chen E.-F."/>
            <person name="Sun J.-M."/>
        </authorList>
    </citation>
    <scope>NUCLEOTIDE SEQUENCE</scope>
    <source>
        <strain evidence="2">Adult_tree_wgs_1</strain>
        <tissue evidence="2">Leaves</tissue>
    </source>
</reference>
<dbReference type="AlphaFoldDB" id="A0A834G223"/>
<accession>A0A834G223</accession>
<comment type="caution">
    <text evidence="2">The sequence shown here is derived from an EMBL/GenBank/DDBJ whole genome shotgun (WGS) entry which is preliminary data.</text>
</comment>
<keyword evidence="3" id="KW-1185">Reference proteome</keyword>
<sequence>MYYLLVPPYSHGFGGLVQEQEEEQAMYYQLLQNCLLNRYGGRRSDSFGGLALSKVQRHLQLQLLQRSKDTNPLADSCTQPRLLDFPVSELLCVKGLENYGYSENLIYCLVDRGTELTSVSGIELPPKDAGHALQFLEFCAAFREFTSKVHLHSPRVFNIHRKRKYGSAIVHSGVLAMEDQNKVAAMAAIPKKSNLRDSQEKQPASSTPSSSSPSLPTTATTTTHIQKPPAAKRSCWRFMEHFAGASWVS</sequence>
<proteinExistence type="predicted"/>
<protein>
    <submittedName>
        <fullName evidence="2">Uncharacterized protein</fullName>
    </submittedName>
</protein>
<feature type="region of interest" description="Disordered" evidence="1">
    <location>
        <begin position="192"/>
        <end position="230"/>
    </location>
</feature>
<organism evidence="2 3">
    <name type="scientific">Rhododendron simsii</name>
    <name type="common">Sims's rhododendron</name>
    <dbReference type="NCBI Taxonomy" id="118357"/>
    <lineage>
        <taxon>Eukaryota</taxon>
        <taxon>Viridiplantae</taxon>
        <taxon>Streptophyta</taxon>
        <taxon>Embryophyta</taxon>
        <taxon>Tracheophyta</taxon>
        <taxon>Spermatophyta</taxon>
        <taxon>Magnoliopsida</taxon>
        <taxon>eudicotyledons</taxon>
        <taxon>Gunneridae</taxon>
        <taxon>Pentapetalae</taxon>
        <taxon>asterids</taxon>
        <taxon>Ericales</taxon>
        <taxon>Ericaceae</taxon>
        <taxon>Ericoideae</taxon>
        <taxon>Rhodoreae</taxon>
        <taxon>Rhododendron</taxon>
    </lineage>
</organism>
<evidence type="ECO:0000256" key="1">
    <source>
        <dbReference type="SAM" id="MobiDB-lite"/>
    </source>
</evidence>
<gene>
    <name evidence="2" type="ORF">RHSIM_Rhsim12G0086700</name>
</gene>
<dbReference type="Proteomes" id="UP000626092">
    <property type="component" value="Unassembled WGS sequence"/>
</dbReference>
<evidence type="ECO:0000313" key="3">
    <source>
        <dbReference type="Proteomes" id="UP000626092"/>
    </source>
</evidence>
<feature type="compositionally biased region" description="Low complexity" evidence="1">
    <location>
        <begin position="203"/>
        <end position="223"/>
    </location>
</feature>
<dbReference type="EMBL" id="WJXA01000012">
    <property type="protein sequence ID" value="KAF7123353.1"/>
    <property type="molecule type" value="Genomic_DNA"/>
</dbReference>
<name>A0A834G223_RHOSS</name>